<evidence type="ECO:0000256" key="1">
    <source>
        <dbReference type="SAM" id="Phobius"/>
    </source>
</evidence>
<proteinExistence type="predicted"/>
<dbReference type="OrthoDB" id="3007657at2759"/>
<feature type="transmembrane region" description="Helical" evidence="1">
    <location>
        <begin position="46"/>
        <end position="65"/>
    </location>
</feature>
<feature type="transmembrane region" description="Helical" evidence="1">
    <location>
        <begin position="217"/>
        <end position="236"/>
    </location>
</feature>
<keyword evidence="1" id="KW-1133">Transmembrane helix</keyword>
<keyword evidence="1" id="KW-0812">Transmembrane</keyword>
<organism evidence="2 3">
    <name type="scientific">Mycena chlorophos</name>
    <name type="common">Agaric fungus</name>
    <name type="synonym">Agaricus chlorophos</name>
    <dbReference type="NCBI Taxonomy" id="658473"/>
    <lineage>
        <taxon>Eukaryota</taxon>
        <taxon>Fungi</taxon>
        <taxon>Dikarya</taxon>
        <taxon>Basidiomycota</taxon>
        <taxon>Agaricomycotina</taxon>
        <taxon>Agaricomycetes</taxon>
        <taxon>Agaricomycetidae</taxon>
        <taxon>Agaricales</taxon>
        <taxon>Marasmiineae</taxon>
        <taxon>Mycenaceae</taxon>
        <taxon>Mycena</taxon>
    </lineage>
</organism>
<evidence type="ECO:0000313" key="3">
    <source>
        <dbReference type="Proteomes" id="UP000613580"/>
    </source>
</evidence>
<dbReference type="Proteomes" id="UP000613580">
    <property type="component" value="Unassembled WGS sequence"/>
</dbReference>
<feature type="transmembrane region" description="Helical" evidence="1">
    <location>
        <begin position="106"/>
        <end position="126"/>
    </location>
</feature>
<protein>
    <submittedName>
        <fullName evidence="2">Uncharacterized protein</fullName>
    </submittedName>
</protein>
<dbReference type="EMBL" id="JACAZE010000002">
    <property type="protein sequence ID" value="KAF7321152.1"/>
    <property type="molecule type" value="Genomic_DNA"/>
</dbReference>
<name>A0A8H6WKV7_MYCCL</name>
<sequence>MHVPYLHVFLFYGLNLVANCAQTMLKATNSRFREHGEERRRSITSIFSIIVAKTLLFVVAFPVVHAVVFGKEWSADLVVRSQLCGKILLVVYTFDLTYRRANTILWIHHTLTFIATLGLLMSTVAVPEAPDIARLWCSVPLTLIGVGVGATDIGGDVAVLLYYLFPQNLSTARAIRSCAWYLVLGRATAWSIVVTFFMRGDWRALELGWMHKVSVPVMLVGWISAEIEEIFAILGMSEKMRLKASKVVDVKY</sequence>
<comment type="caution">
    <text evidence="2">The sequence shown here is derived from an EMBL/GenBank/DDBJ whole genome shotgun (WGS) entry which is preliminary data.</text>
</comment>
<evidence type="ECO:0000313" key="2">
    <source>
        <dbReference type="EMBL" id="KAF7321152.1"/>
    </source>
</evidence>
<keyword evidence="3" id="KW-1185">Reference proteome</keyword>
<gene>
    <name evidence="2" type="ORF">HMN09_00203300</name>
</gene>
<reference evidence="2" key="1">
    <citation type="submission" date="2020-05" db="EMBL/GenBank/DDBJ databases">
        <title>Mycena genomes resolve the evolution of fungal bioluminescence.</title>
        <authorList>
            <person name="Tsai I.J."/>
        </authorList>
    </citation>
    <scope>NUCLEOTIDE SEQUENCE</scope>
    <source>
        <strain evidence="2">110903Hualien_Pintung</strain>
    </source>
</reference>
<dbReference type="AlphaFoldDB" id="A0A8H6WKV7"/>
<accession>A0A8H6WKV7</accession>
<feature type="transmembrane region" description="Helical" evidence="1">
    <location>
        <begin position="6"/>
        <end position="25"/>
    </location>
</feature>
<feature type="transmembrane region" description="Helical" evidence="1">
    <location>
        <begin position="77"/>
        <end position="94"/>
    </location>
</feature>
<feature type="transmembrane region" description="Helical" evidence="1">
    <location>
        <begin position="138"/>
        <end position="165"/>
    </location>
</feature>
<keyword evidence="1" id="KW-0472">Membrane</keyword>
<feature type="transmembrane region" description="Helical" evidence="1">
    <location>
        <begin position="177"/>
        <end position="197"/>
    </location>
</feature>